<proteinExistence type="predicted"/>
<protein>
    <submittedName>
        <fullName evidence="1">Uncharacterized protein</fullName>
    </submittedName>
</protein>
<dbReference type="Proteomes" id="UP000698173">
    <property type="component" value="Unassembled WGS sequence"/>
</dbReference>
<reference evidence="1" key="1">
    <citation type="journal article" date="2021" name="PeerJ">
        <title>Extensive microbial diversity within the chicken gut microbiome revealed by metagenomics and culture.</title>
        <authorList>
            <person name="Gilroy R."/>
            <person name="Ravi A."/>
            <person name="Getino M."/>
            <person name="Pursley I."/>
            <person name="Horton D.L."/>
            <person name="Alikhan N.F."/>
            <person name="Baker D."/>
            <person name="Gharbi K."/>
            <person name="Hall N."/>
            <person name="Watson M."/>
            <person name="Adriaenssens E.M."/>
            <person name="Foster-Nyarko E."/>
            <person name="Jarju S."/>
            <person name="Secka A."/>
            <person name="Antonio M."/>
            <person name="Oren A."/>
            <person name="Chaudhuri R.R."/>
            <person name="La Ragione R."/>
            <person name="Hildebrand F."/>
            <person name="Pallen M.J."/>
        </authorList>
    </citation>
    <scope>NUCLEOTIDE SEQUENCE</scope>
    <source>
        <strain evidence="1">CHK171-7178</strain>
    </source>
</reference>
<name>A0A921KDD8_SPOPS</name>
<accession>A0A921KDD8</accession>
<evidence type="ECO:0000313" key="2">
    <source>
        <dbReference type="Proteomes" id="UP000698173"/>
    </source>
</evidence>
<gene>
    <name evidence="1" type="ORF">K8V56_09330</name>
</gene>
<reference evidence="1" key="2">
    <citation type="submission" date="2021-09" db="EMBL/GenBank/DDBJ databases">
        <authorList>
            <person name="Gilroy R."/>
        </authorList>
    </citation>
    <scope>NUCLEOTIDE SEQUENCE</scope>
    <source>
        <strain evidence="1">CHK171-7178</strain>
    </source>
</reference>
<sequence length="215" mass="25324">MTDIEREGLYMGIRNFREKQVTSGLSLDEEKALKTLLEQVDADIKKVHKMQVNYSDEQMKAPVKVEAIRNATFVESPVKRNFLDKVMKKEQIVYYNLQVPNWADLNSYEWTYTFALEVRSFMEQVGLGDKWSTLLPPIMEISAVESLDKEEVEWLNLLPDTKWCLAAFDEVDELEKLAKQHSEEMYETITWLKEHWKDGYQIYSDYTELGFIQLS</sequence>
<comment type="caution">
    <text evidence="1">The sequence shown here is derived from an EMBL/GenBank/DDBJ whole genome shotgun (WGS) entry which is preliminary data.</text>
</comment>
<evidence type="ECO:0000313" key="1">
    <source>
        <dbReference type="EMBL" id="HJF31963.1"/>
    </source>
</evidence>
<dbReference type="EMBL" id="DYWT01000154">
    <property type="protein sequence ID" value="HJF31963.1"/>
    <property type="molecule type" value="Genomic_DNA"/>
</dbReference>
<dbReference type="AlphaFoldDB" id="A0A921KDD8"/>
<organism evidence="1 2">
    <name type="scientific">Sporosarcina psychrophila</name>
    <name type="common">Bacillus psychrophilus</name>
    <dbReference type="NCBI Taxonomy" id="1476"/>
    <lineage>
        <taxon>Bacteria</taxon>
        <taxon>Bacillati</taxon>
        <taxon>Bacillota</taxon>
        <taxon>Bacilli</taxon>
        <taxon>Bacillales</taxon>
        <taxon>Caryophanaceae</taxon>
        <taxon>Sporosarcina</taxon>
    </lineage>
</organism>